<gene>
    <name evidence="1" type="ORF">ILYODFUR_011051</name>
</gene>
<evidence type="ECO:0000313" key="1">
    <source>
        <dbReference type="EMBL" id="MEQ2240066.1"/>
    </source>
</evidence>
<evidence type="ECO:0000313" key="2">
    <source>
        <dbReference type="Proteomes" id="UP001482620"/>
    </source>
</evidence>
<organism evidence="1 2">
    <name type="scientific">Ilyodon furcidens</name>
    <name type="common">goldbreast splitfin</name>
    <dbReference type="NCBI Taxonomy" id="33524"/>
    <lineage>
        <taxon>Eukaryota</taxon>
        <taxon>Metazoa</taxon>
        <taxon>Chordata</taxon>
        <taxon>Craniata</taxon>
        <taxon>Vertebrata</taxon>
        <taxon>Euteleostomi</taxon>
        <taxon>Actinopterygii</taxon>
        <taxon>Neopterygii</taxon>
        <taxon>Teleostei</taxon>
        <taxon>Neoteleostei</taxon>
        <taxon>Acanthomorphata</taxon>
        <taxon>Ovalentaria</taxon>
        <taxon>Atherinomorphae</taxon>
        <taxon>Cyprinodontiformes</taxon>
        <taxon>Goodeidae</taxon>
        <taxon>Ilyodon</taxon>
    </lineage>
</organism>
<accession>A0ABV0U747</accession>
<sequence length="106" mass="12007">MICPVMKSQDSDGVETEGAATITFPTPTPNPTCGCTLPVSLLTEDSYTFHLVTREVNLTLCNYFCKEYIYRGWTMKLKHLVLDHNNLLVWCRASFCGQYSVSSSWE</sequence>
<proteinExistence type="predicted"/>
<reference evidence="1 2" key="1">
    <citation type="submission" date="2021-06" db="EMBL/GenBank/DDBJ databases">
        <authorList>
            <person name="Palmer J.M."/>
        </authorList>
    </citation>
    <scope>NUCLEOTIDE SEQUENCE [LARGE SCALE GENOMIC DNA]</scope>
    <source>
        <strain evidence="2">if_2019</strain>
        <tissue evidence="1">Muscle</tissue>
    </source>
</reference>
<keyword evidence="2" id="KW-1185">Reference proteome</keyword>
<protein>
    <submittedName>
        <fullName evidence="1">Uncharacterized protein</fullName>
    </submittedName>
</protein>
<dbReference type="EMBL" id="JAHRIQ010058749">
    <property type="protein sequence ID" value="MEQ2240066.1"/>
    <property type="molecule type" value="Genomic_DNA"/>
</dbReference>
<dbReference type="Proteomes" id="UP001482620">
    <property type="component" value="Unassembled WGS sequence"/>
</dbReference>
<name>A0ABV0U747_9TELE</name>
<comment type="caution">
    <text evidence="1">The sequence shown here is derived from an EMBL/GenBank/DDBJ whole genome shotgun (WGS) entry which is preliminary data.</text>
</comment>